<protein>
    <submittedName>
        <fullName evidence="1">Uncharacterized protein</fullName>
    </submittedName>
</protein>
<evidence type="ECO:0000313" key="1">
    <source>
        <dbReference type="EMBL" id="HBH7040703.1"/>
    </source>
</evidence>
<dbReference type="EMBL" id="DAESCB010000001">
    <property type="protein sequence ID" value="HBH7040703.1"/>
    <property type="molecule type" value="Genomic_DNA"/>
</dbReference>
<organism evidence="1 2">
    <name type="scientific">Citrobacter freundii</name>
    <dbReference type="NCBI Taxonomy" id="546"/>
    <lineage>
        <taxon>Bacteria</taxon>
        <taxon>Pseudomonadati</taxon>
        <taxon>Pseudomonadota</taxon>
        <taxon>Gammaproteobacteria</taxon>
        <taxon>Enterobacterales</taxon>
        <taxon>Enterobacteriaceae</taxon>
        <taxon>Citrobacter</taxon>
        <taxon>Citrobacter freundii complex</taxon>
    </lineage>
</organism>
<accession>A0A9P3Z2Q0</accession>
<evidence type="ECO:0000313" key="2">
    <source>
        <dbReference type="Proteomes" id="UP000885148"/>
    </source>
</evidence>
<name>A0A9P3Z2Q0_CITFR</name>
<reference evidence="1" key="1">
    <citation type="journal article" date="2018" name="Genome Biol.">
        <title>SKESA: strategic k-mer extension for scrupulous assemblies.</title>
        <authorList>
            <person name="Souvorov A."/>
            <person name="Agarwala R."/>
            <person name="Lipman D.J."/>
        </authorList>
    </citation>
    <scope>NUCLEOTIDE SEQUENCE</scope>
    <source>
        <strain evidence="1">91871</strain>
    </source>
</reference>
<comment type="caution">
    <text evidence="1">The sequence shown here is derived from an EMBL/GenBank/DDBJ whole genome shotgun (WGS) entry which is preliminary data.</text>
</comment>
<proteinExistence type="predicted"/>
<dbReference type="AlphaFoldDB" id="A0A9P3Z2Q0"/>
<reference evidence="1" key="2">
    <citation type="submission" date="2021-07" db="EMBL/GenBank/DDBJ databases">
        <authorList>
            <consortium name="NCBI Pathogen Detection Project"/>
        </authorList>
    </citation>
    <scope>NUCLEOTIDE SEQUENCE</scope>
    <source>
        <strain evidence="1">91871</strain>
    </source>
</reference>
<gene>
    <name evidence="1" type="ORF">KV121_000703</name>
</gene>
<sequence>MPAVKIIAEWLKEENDPRMESTLEFVAAIDFNGHIKPEQKVYGLITGYDYGSLPSGDYPFTGEKSEQGCLKMDWGRDYQKFNSTINVLGRRLCPGDIITHVEKPGNENTFDYEIRLVTYFQ</sequence>
<dbReference type="Proteomes" id="UP000885148">
    <property type="component" value="Unassembled WGS sequence"/>
</dbReference>